<evidence type="ECO:0000256" key="5">
    <source>
        <dbReference type="ARBA" id="ARBA00023204"/>
    </source>
</evidence>
<evidence type="ECO:0000256" key="8">
    <source>
        <dbReference type="SAM" id="MobiDB-lite"/>
    </source>
</evidence>
<evidence type="ECO:0000256" key="7">
    <source>
        <dbReference type="ARBA" id="ARBA00040674"/>
    </source>
</evidence>
<dbReference type="Proteomes" id="UP001530377">
    <property type="component" value="Unassembled WGS sequence"/>
</dbReference>
<dbReference type="PANTHER" id="PTHR46239:SF1">
    <property type="entry name" value="DNA REPAIR PROTEIN RAD51 HOMOLOG 3"/>
    <property type="match status" value="1"/>
</dbReference>
<dbReference type="InterPro" id="IPR052093">
    <property type="entry name" value="HR_Repair_Mediator"/>
</dbReference>
<dbReference type="GO" id="GO:0005524">
    <property type="term" value="F:ATP binding"/>
    <property type="evidence" value="ECO:0007669"/>
    <property type="project" value="UniProtKB-KW"/>
</dbReference>
<dbReference type="AlphaFoldDB" id="A0ABD3RUX6"/>
<dbReference type="EMBL" id="JALLPB020000197">
    <property type="protein sequence ID" value="KAL3815475.1"/>
    <property type="molecule type" value="Genomic_DNA"/>
</dbReference>
<feature type="region of interest" description="Disordered" evidence="8">
    <location>
        <begin position="152"/>
        <end position="172"/>
    </location>
</feature>
<dbReference type="GO" id="GO:0006281">
    <property type="term" value="P:DNA repair"/>
    <property type="evidence" value="ECO:0007669"/>
    <property type="project" value="UniProtKB-KW"/>
</dbReference>
<keyword evidence="11" id="KW-1185">Reference proteome</keyword>
<feature type="domain" description="RecA family profile 1" evidence="9">
    <location>
        <begin position="209"/>
        <end position="433"/>
    </location>
</feature>
<dbReference type="PANTHER" id="PTHR46239">
    <property type="entry name" value="DNA REPAIR PROTEIN RAD51 HOMOLOG 3 RAD51C"/>
    <property type="match status" value="1"/>
</dbReference>
<proteinExistence type="predicted"/>
<dbReference type="InterPro" id="IPR027417">
    <property type="entry name" value="P-loop_NTPase"/>
</dbReference>
<keyword evidence="6" id="KW-0539">Nucleus</keyword>
<dbReference type="PROSITE" id="PS50162">
    <property type="entry name" value="RECA_2"/>
    <property type="match status" value="1"/>
</dbReference>
<protein>
    <recommendedName>
        <fullName evidence="7">DNA repair protein RAD51 homolog 3</fullName>
    </recommendedName>
</protein>
<keyword evidence="5" id="KW-0234">DNA repair</keyword>
<evidence type="ECO:0000256" key="1">
    <source>
        <dbReference type="ARBA" id="ARBA00004123"/>
    </source>
</evidence>
<dbReference type="SUPFAM" id="SSF52540">
    <property type="entry name" value="P-loop containing nucleoside triphosphate hydrolases"/>
    <property type="match status" value="1"/>
</dbReference>
<accession>A0ABD3RUX6</accession>
<evidence type="ECO:0000256" key="3">
    <source>
        <dbReference type="ARBA" id="ARBA00022763"/>
    </source>
</evidence>
<evidence type="ECO:0000256" key="6">
    <source>
        <dbReference type="ARBA" id="ARBA00023242"/>
    </source>
</evidence>
<organism evidence="10 11">
    <name type="scientific">Cyclostephanos tholiformis</name>
    <dbReference type="NCBI Taxonomy" id="382380"/>
    <lineage>
        <taxon>Eukaryota</taxon>
        <taxon>Sar</taxon>
        <taxon>Stramenopiles</taxon>
        <taxon>Ochrophyta</taxon>
        <taxon>Bacillariophyta</taxon>
        <taxon>Coscinodiscophyceae</taxon>
        <taxon>Thalassiosirophycidae</taxon>
        <taxon>Stephanodiscales</taxon>
        <taxon>Stephanodiscaceae</taxon>
        <taxon>Cyclostephanos</taxon>
    </lineage>
</organism>
<sequence length="531" mass="56795">MSHISSKPHPEQDSDLVDLNPDELPSSPVSSQPAPKQLYPKNSFSIPLVSLALRPSTLTALLRSGFSSTGDIMSSCWPEIASANEDGNDGGVGFAHDENDGGGIANTRINNEGYERLAKDLGCSLLQAADYALEIDDVLVSFGLPKVSAPAGQNGIAESGSTDEPQTDSDDSVTALNRSIIPATAATILRSTPNVRNLLSGNIHNQTANTRHIVSFSQSIDSLLGGGFALSELTEIVGLPGVGKTQLAMQLCVDSRLPANYGGVEGCSVVIDAEGSWSGAAGGDRLWSMAIAMVDHVKTSAERKIRLKKESMHANINDGGRHVQFPSWLTPESVLEGIHIFRVHDETSQTCTIYNLPKFLFDLERKGTPAKILVIDSMAFHYRVASSTPSSGTVNGKIKSNSLSTTHNLTRMAAFLTELASEFDLAVVAMNHLTTRIEKDDTNNQGRLKLVPALGESWAHSITSRLMIDHHCHFEATSSIAPCIGEMRTCTLVKSPHKPTGTALFTITDKGIRGVPSHALQSQAAKRPKLS</sequence>
<evidence type="ECO:0000313" key="10">
    <source>
        <dbReference type="EMBL" id="KAL3815475.1"/>
    </source>
</evidence>
<evidence type="ECO:0000259" key="9">
    <source>
        <dbReference type="PROSITE" id="PS50162"/>
    </source>
</evidence>
<comment type="subcellular location">
    <subcellularLocation>
        <location evidence="1">Nucleus</location>
    </subcellularLocation>
</comment>
<name>A0ABD3RUX6_9STRA</name>
<dbReference type="GO" id="GO:0005634">
    <property type="term" value="C:nucleus"/>
    <property type="evidence" value="ECO:0007669"/>
    <property type="project" value="UniProtKB-SubCell"/>
</dbReference>
<feature type="compositionally biased region" description="Polar residues" evidence="8">
    <location>
        <begin position="27"/>
        <end position="38"/>
    </location>
</feature>
<dbReference type="InterPro" id="IPR013632">
    <property type="entry name" value="Rad51_C"/>
</dbReference>
<feature type="region of interest" description="Disordered" evidence="8">
    <location>
        <begin position="1"/>
        <end position="38"/>
    </location>
</feature>
<evidence type="ECO:0000313" key="11">
    <source>
        <dbReference type="Proteomes" id="UP001530377"/>
    </source>
</evidence>
<keyword evidence="2" id="KW-0547">Nucleotide-binding</keyword>
<keyword evidence="4" id="KW-0067">ATP-binding</keyword>
<dbReference type="Gene3D" id="3.40.50.300">
    <property type="entry name" value="P-loop containing nucleotide triphosphate hydrolases"/>
    <property type="match status" value="1"/>
</dbReference>
<reference evidence="10 11" key="1">
    <citation type="submission" date="2024-10" db="EMBL/GenBank/DDBJ databases">
        <title>Updated reference genomes for cyclostephanoid diatoms.</title>
        <authorList>
            <person name="Roberts W.R."/>
            <person name="Alverson A.J."/>
        </authorList>
    </citation>
    <scope>NUCLEOTIDE SEQUENCE [LARGE SCALE GENOMIC DNA]</scope>
    <source>
        <strain evidence="10 11">AJA228-03</strain>
    </source>
</reference>
<keyword evidence="3" id="KW-0227">DNA damage</keyword>
<dbReference type="Pfam" id="PF08423">
    <property type="entry name" value="Rad51"/>
    <property type="match status" value="2"/>
</dbReference>
<gene>
    <name evidence="10" type="ORF">ACHAXA_000712</name>
</gene>
<evidence type="ECO:0000256" key="4">
    <source>
        <dbReference type="ARBA" id="ARBA00022840"/>
    </source>
</evidence>
<dbReference type="InterPro" id="IPR020588">
    <property type="entry name" value="RecA_ATP-bd"/>
</dbReference>
<comment type="caution">
    <text evidence="10">The sequence shown here is derived from an EMBL/GenBank/DDBJ whole genome shotgun (WGS) entry which is preliminary data.</text>
</comment>
<evidence type="ECO:0000256" key="2">
    <source>
        <dbReference type="ARBA" id="ARBA00022741"/>
    </source>
</evidence>